<dbReference type="Pfam" id="PF00293">
    <property type="entry name" value="NUDIX"/>
    <property type="match status" value="1"/>
</dbReference>
<dbReference type="EMBL" id="JAGGKI010000005">
    <property type="protein sequence ID" value="MBP1893494.1"/>
    <property type="molecule type" value="Genomic_DNA"/>
</dbReference>
<dbReference type="SUPFAM" id="SSF55811">
    <property type="entry name" value="Nudix"/>
    <property type="match status" value="1"/>
</dbReference>
<protein>
    <submittedName>
        <fullName evidence="5">8-oxo-dGTP pyrophosphatase MutT (NUDIX family)</fullName>
    </submittedName>
</protein>
<accession>A0ABS4FB66</accession>
<dbReference type="GeneID" id="95404584"/>
<dbReference type="PRINTS" id="PR00502">
    <property type="entry name" value="NUDIXFAMILY"/>
</dbReference>
<evidence type="ECO:0000256" key="1">
    <source>
        <dbReference type="ARBA" id="ARBA00005582"/>
    </source>
</evidence>
<evidence type="ECO:0000256" key="2">
    <source>
        <dbReference type="ARBA" id="ARBA00022801"/>
    </source>
</evidence>
<keyword evidence="6" id="KW-1185">Reference proteome</keyword>
<dbReference type="InterPro" id="IPR020084">
    <property type="entry name" value="NUDIX_hydrolase_CS"/>
</dbReference>
<evidence type="ECO:0000256" key="3">
    <source>
        <dbReference type="RuleBase" id="RU003476"/>
    </source>
</evidence>
<dbReference type="InterPro" id="IPR000086">
    <property type="entry name" value="NUDIX_hydrolase_dom"/>
</dbReference>
<comment type="caution">
    <text evidence="5">The sequence shown here is derived from an EMBL/GenBank/DDBJ whole genome shotgun (WGS) entry which is preliminary data.</text>
</comment>
<reference evidence="5 6" key="1">
    <citation type="submission" date="2021-03" db="EMBL/GenBank/DDBJ databases">
        <title>Genomic Encyclopedia of Type Strains, Phase IV (KMG-IV): sequencing the most valuable type-strain genomes for metagenomic binning, comparative biology and taxonomic classification.</title>
        <authorList>
            <person name="Goeker M."/>
        </authorList>
    </citation>
    <scope>NUCLEOTIDE SEQUENCE [LARGE SCALE GENOMIC DNA]</scope>
    <source>
        <strain evidence="5 6">DSM 15596</strain>
    </source>
</reference>
<dbReference type="PANTHER" id="PTHR43736:SF1">
    <property type="entry name" value="DIHYDRONEOPTERIN TRIPHOSPHATE DIPHOSPHATASE"/>
    <property type="match status" value="1"/>
</dbReference>
<dbReference type="Proteomes" id="UP000706926">
    <property type="component" value="Unassembled WGS sequence"/>
</dbReference>
<evidence type="ECO:0000313" key="6">
    <source>
        <dbReference type="Proteomes" id="UP000706926"/>
    </source>
</evidence>
<proteinExistence type="inferred from homology"/>
<dbReference type="CDD" id="cd02883">
    <property type="entry name" value="NUDIX_Hydrolase"/>
    <property type="match status" value="1"/>
</dbReference>
<keyword evidence="2 3" id="KW-0378">Hydrolase</keyword>
<dbReference type="InterPro" id="IPR015797">
    <property type="entry name" value="NUDIX_hydrolase-like_dom_sf"/>
</dbReference>
<organism evidence="5 6">
    <name type="scientific">Paenibacillus lactis</name>
    <dbReference type="NCBI Taxonomy" id="228574"/>
    <lineage>
        <taxon>Bacteria</taxon>
        <taxon>Bacillati</taxon>
        <taxon>Bacillota</taxon>
        <taxon>Bacilli</taxon>
        <taxon>Bacillales</taxon>
        <taxon>Paenibacillaceae</taxon>
        <taxon>Paenibacillus</taxon>
    </lineage>
</organism>
<evidence type="ECO:0000313" key="5">
    <source>
        <dbReference type="EMBL" id="MBP1893494.1"/>
    </source>
</evidence>
<dbReference type="Gene3D" id="3.90.79.10">
    <property type="entry name" value="Nucleoside Triphosphate Pyrophosphohydrolase"/>
    <property type="match status" value="1"/>
</dbReference>
<comment type="similarity">
    <text evidence="1 3">Belongs to the Nudix hydrolase family.</text>
</comment>
<dbReference type="InterPro" id="IPR020476">
    <property type="entry name" value="Nudix_hydrolase"/>
</dbReference>
<evidence type="ECO:0000259" key="4">
    <source>
        <dbReference type="PROSITE" id="PS51462"/>
    </source>
</evidence>
<sequence>MRIIKIDKDIDWLPKPNQITTIISDVMPDRHLITCSFVLAFSNEEIILTDLHARGWDIPGGHIEREESAEEAVIRELYEETGAKIHDLRLLGFVEIEMFGEKPDNYKYPFPKNYMVFFWSNIIHLDDIQPNDEIRGRGLIKPEQVLYVPWIMDNYEL</sequence>
<gene>
    <name evidence="5" type="ORF">J2Z18_002596</name>
</gene>
<name>A0ABS4FB66_9BACL</name>
<dbReference type="PROSITE" id="PS00893">
    <property type="entry name" value="NUDIX_BOX"/>
    <property type="match status" value="1"/>
</dbReference>
<dbReference type="PROSITE" id="PS51462">
    <property type="entry name" value="NUDIX"/>
    <property type="match status" value="1"/>
</dbReference>
<dbReference type="PANTHER" id="PTHR43736">
    <property type="entry name" value="ADP-RIBOSE PYROPHOSPHATASE"/>
    <property type="match status" value="1"/>
</dbReference>
<feature type="domain" description="Nudix hydrolase" evidence="4">
    <location>
        <begin position="29"/>
        <end position="157"/>
    </location>
</feature>
<dbReference type="RefSeq" id="WP_007127780.1">
    <property type="nucleotide sequence ID" value="NZ_CP139098.1"/>
</dbReference>